<dbReference type="AlphaFoldDB" id="A0A2N5UZ02"/>
<feature type="region of interest" description="Disordered" evidence="7">
    <location>
        <begin position="53"/>
        <end position="73"/>
    </location>
</feature>
<dbReference type="OrthoDB" id="5723at2759"/>
<evidence type="ECO:0008006" key="10">
    <source>
        <dbReference type="Google" id="ProtNLM"/>
    </source>
</evidence>
<dbReference type="GO" id="GO:0005634">
    <property type="term" value="C:nucleus"/>
    <property type="evidence" value="ECO:0007669"/>
    <property type="project" value="UniProtKB-SubCell"/>
</dbReference>
<evidence type="ECO:0000313" key="9">
    <source>
        <dbReference type="Proteomes" id="UP000235388"/>
    </source>
</evidence>
<dbReference type="GO" id="GO:0003887">
    <property type="term" value="F:DNA-directed DNA polymerase activity"/>
    <property type="evidence" value="ECO:0007669"/>
    <property type="project" value="TreeGrafter"/>
</dbReference>
<keyword evidence="3" id="KW-0479">Metal-binding</keyword>
<evidence type="ECO:0000256" key="3">
    <source>
        <dbReference type="ARBA" id="ARBA00022723"/>
    </source>
</evidence>
<evidence type="ECO:0000256" key="2">
    <source>
        <dbReference type="ARBA" id="ARBA00022679"/>
    </source>
</evidence>
<evidence type="ECO:0000256" key="7">
    <source>
        <dbReference type="SAM" id="MobiDB-lite"/>
    </source>
</evidence>
<comment type="subcellular location">
    <subcellularLocation>
        <location evidence="1">Nucleus</location>
    </subcellularLocation>
</comment>
<dbReference type="PANTHER" id="PTHR45873:SF1">
    <property type="entry name" value="DNA POLYMERASE ETA"/>
    <property type="match status" value="1"/>
</dbReference>
<sequence length="95" mass="11196">MLTYRQLYSKKIGPNHPLRVIAHCDVDAAYAQFEQVRLKIPPDKPLAVQQWRGRDAETEAKYHHNPKPETHKVSLDPYRRESVKILRYSQKAVHH</sequence>
<dbReference type="GO" id="GO:0005657">
    <property type="term" value="C:replication fork"/>
    <property type="evidence" value="ECO:0007669"/>
    <property type="project" value="TreeGrafter"/>
</dbReference>
<dbReference type="InterPro" id="IPR052230">
    <property type="entry name" value="DNA_polymerase_eta"/>
</dbReference>
<name>A0A2N5UZ02_9BASI</name>
<proteinExistence type="predicted"/>
<keyword evidence="6" id="KW-0539">Nucleus</keyword>
<dbReference type="PANTHER" id="PTHR45873">
    <property type="entry name" value="DNA POLYMERASE ETA"/>
    <property type="match status" value="1"/>
</dbReference>
<dbReference type="Proteomes" id="UP000235388">
    <property type="component" value="Unassembled WGS sequence"/>
</dbReference>
<protein>
    <recommendedName>
        <fullName evidence="10">UmuC domain-containing protein</fullName>
    </recommendedName>
</protein>
<keyword evidence="9" id="KW-1185">Reference proteome</keyword>
<evidence type="ECO:0000313" key="8">
    <source>
        <dbReference type="EMBL" id="PLW42989.1"/>
    </source>
</evidence>
<comment type="caution">
    <text evidence="8">The sequence shown here is derived from an EMBL/GenBank/DDBJ whole genome shotgun (WGS) entry which is preliminary data.</text>
</comment>
<evidence type="ECO:0000256" key="5">
    <source>
        <dbReference type="ARBA" id="ARBA00023204"/>
    </source>
</evidence>
<accession>A0A2N5UZ02</accession>
<evidence type="ECO:0000256" key="6">
    <source>
        <dbReference type="ARBA" id="ARBA00023242"/>
    </source>
</evidence>
<dbReference type="InterPro" id="IPR043502">
    <property type="entry name" value="DNA/RNA_pol_sf"/>
</dbReference>
<dbReference type="GO" id="GO:0046872">
    <property type="term" value="F:metal ion binding"/>
    <property type="evidence" value="ECO:0007669"/>
    <property type="project" value="UniProtKB-KW"/>
</dbReference>
<dbReference type="Gene3D" id="3.40.1170.60">
    <property type="match status" value="1"/>
</dbReference>
<dbReference type="GO" id="GO:0006281">
    <property type="term" value="P:DNA repair"/>
    <property type="evidence" value="ECO:0007669"/>
    <property type="project" value="UniProtKB-KW"/>
</dbReference>
<dbReference type="GO" id="GO:0035861">
    <property type="term" value="C:site of double-strand break"/>
    <property type="evidence" value="ECO:0007669"/>
    <property type="project" value="TreeGrafter"/>
</dbReference>
<dbReference type="EMBL" id="PGCJ01000152">
    <property type="protein sequence ID" value="PLW42989.1"/>
    <property type="molecule type" value="Genomic_DNA"/>
</dbReference>
<keyword evidence="4" id="KW-0227">DNA damage</keyword>
<dbReference type="GO" id="GO:0042276">
    <property type="term" value="P:error-prone translesion synthesis"/>
    <property type="evidence" value="ECO:0007669"/>
    <property type="project" value="TreeGrafter"/>
</dbReference>
<reference evidence="8 9" key="1">
    <citation type="submission" date="2017-11" db="EMBL/GenBank/DDBJ databases">
        <title>De novo assembly and phasing of dikaryotic genomes from two isolates of Puccinia coronata f. sp. avenae, the causal agent of oat crown rust.</title>
        <authorList>
            <person name="Miller M.E."/>
            <person name="Zhang Y."/>
            <person name="Omidvar V."/>
            <person name="Sperschneider J."/>
            <person name="Schwessinger B."/>
            <person name="Raley C."/>
            <person name="Palmer J.M."/>
            <person name="Garnica D."/>
            <person name="Upadhyaya N."/>
            <person name="Rathjen J."/>
            <person name="Taylor J.M."/>
            <person name="Park R.F."/>
            <person name="Dodds P.N."/>
            <person name="Hirsch C.D."/>
            <person name="Kianian S.F."/>
            <person name="Figueroa M."/>
        </authorList>
    </citation>
    <scope>NUCLEOTIDE SEQUENCE [LARGE SCALE GENOMIC DNA]</scope>
    <source>
        <strain evidence="8">12NC29</strain>
    </source>
</reference>
<dbReference type="SUPFAM" id="SSF56672">
    <property type="entry name" value="DNA/RNA polymerases"/>
    <property type="match status" value="1"/>
</dbReference>
<dbReference type="GO" id="GO:0009314">
    <property type="term" value="P:response to radiation"/>
    <property type="evidence" value="ECO:0007669"/>
    <property type="project" value="TreeGrafter"/>
</dbReference>
<dbReference type="STRING" id="200324.A0A2N5UZ02"/>
<keyword evidence="2" id="KW-0808">Transferase</keyword>
<evidence type="ECO:0000256" key="4">
    <source>
        <dbReference type="ARBA" id="ARBA00022763"/>
    </source>
</evidence>
<keyword evidence="5" id="KW-0234">DNA repair</keyword>
<evidence type="ECO:0000256" key="1">
    <source>
        <dbReference type="ARBA" id="ARBA00004123"/>
    </source>
</evidence>
<gene>
    <name evidence="8" type="ORF">PCANC_10022</name>
</gene>
<organism evidence="8 9">
    <name type="scientific">Puccinia coronata f. sp. avenae</name>
    <dbReference type="NCBI Taxonomy" id="200324"/>
    <lineage>
        <taxon>Eukaryota</taxon>
        <taxon>Fungi</taxon>
        <taxon>Dikarya</taxon>
        <taxon>Basidiomycota</taxon>
        <taxon>Pucciniomycotina</taxon>
        <taxon>Pucciniomycetes</taxon>
        <taxon>Pucciniales</taxon>
        <taxon>Pucciniaceae</taxon>
        <taxon>Puccinia</taxon>
    </lineage>
</organism>